<feature type="chain" id="PRO_5045635973" description="DUF4843 domain-containing protein" evidence="1">
    <location>
        <begin position="23"/>
        <end position="286"/>
    </location>
</feature>
<evidence type="ECO:0000256" key="1">
    <source>
        <dbReference type="SAM" id="SignalP"/>
    </source>
</evidence>
<dbReference type="PROSITE" id="PS51257">
    <property type="entry name" value="PROKAR_LIPOPROTEIN"/>
    <property type="match status" value="1"/>
</dbReference>
<feature type="signal peptide" evidence="1">
    <location>
        <begin position="1"/>
        <end position="22"/>
    </location>
</feature>
<protein>
    <recommendedName>
        <fullName evidence="4">DUF4843 domain-containing protein</fullName>
    </recommendedName>
</protein>
<keyword evidence="1" id="KW-0732">Signal</keyword>
<reference evidence="2 3" key="1">
    <citation type="submission" date="2020-09" db="EMBL/GenBank/DDBJ databases">
        <title>Genome sequences of type strains of Chitinophaga qingshengii and Chitinophaga varians.</title>
        <authorList>
            <person name="Kittiwongwattana C."/>
        </authorList>
    </citation>
    <scope>NUCLEOTIDE SEQUENCE [LARGE SCALE GENOMIC DNA]</scope>
    <source>
        <strain evidence="2 3">JCM 30026</strain>
    </source>
</reference>
<proteinExistence type="predicted"/>
<name>A0ABR7TSR0_9BACT</name>
<sequence length="286" mass="31816">MMKSLTHPALFFSMMVACTSCAQSKSGPVTYGIHLQLKADNEVFIDDILAGASFQEDADNAAYLLNPFLLTGGKHRIRLKVYPTEAVAGSIKLLATEDANGHEQLLASFPVNVSAGKPTEFSWEVDFKKIPYQLPGWTTGVDLRKEDNNALTKEVLSYYQHLHSLYQNGGHAAELIKLEAKAAAEKNVYNFRDSKVTAYTDKLKAASLNDKVKMEPLEDYQMVIYGNGKLVTLERRPIDSIAGYRRSSRFAHWSALIGHFDDGSGIYQLPVMLYRPAPGAPLERIR</sequence>
<comment type="caution">
    <text evidence="2">The sequence shown here is derived from an EMBL/GenBank/DDBJ whole genome shotgun (WGS) entry which is preliminary data.</text>
</comment>
<dbReference type="Proteomes" id="UP000659124">
    <property type="component" value="Unassembled WGS sequence"/>
</dbReference>
<dbReference type="EMBL" id="JACVFC010000003">
    <property type="protein sequence ID" value="MBC9933503.1"/>
    <property type="molecule type" value="Genomic_DNA"/>
</dbReference>
<organism evidence="2 3">
    <name type="scientific">Chitinophaga qingshengii</name>
    <dbReference type="NCBI Taxonomy" id="1569794"/>
    <lineage>
        <taxon>Bacteria</taxon>
        <taxon>Pseudomonadati</taxon>
        <taxon>Bacteroidota</taxon>
        <taxon>Chitinophagia</taxon>
        <taxon>Chitinophagales</taxon>
        <taxon>Chitinophagaceae</taxon>
        <taxon>Chitinophaga</taxon>
    </lineage>
</organism>
<accession>A0ABR7TSR0</accession>
<evidence type="ECO:0008006" key="4">
    <source>
        <dbReference type="Google" id="ProtNLM"/>
    </source>
</evidence>
<evidence type="ECO:0000313" key="2">
    <source>
        <dbReference type="EMBL" id="MBC9933503.1"/>
    </source>
</evidence>
<dbReference type="RefSeq" id="WP_188090599.1">
    <property type="nucleotide sequence ID" value="NZ_JACVFC010000003.1"/>
</dbReference>
<evidence type="ECO:0000313" key="3">
    <source>
        <dbReference type="Proteomes" id="UP000659124"/>
    </source>
</evidence>
<keyword evidence="3" id="KW-1185">Reference proteome</keyword>
<gene>
    <name evidence="2" type="ORF">ICL07_24150</name>
</gene>